<evidence type="ECO:0000313" key="2">
    <source>
        <dbReference type="EMBL" id="VCU68368.1"/>
    </source>
</evidence>
<sequence length="86" mass="9383">MNRRRAFMWVLWPAFLASSAAAVVVFTLLDPRGLAIGGHPVEMSREAFYTCAFFLIWAIAGVSSGLTLYLSNGSARSDGRDADELL</sequence>
<keyword evidence="1" id="KW-0812">Transmembrane</keyword>
<keyword evidence="3" id="KW-1185">Reference proteome</keyword>
<organism evidence="2 3">
    <name type="scientific">Pigmentiphaga humi</name>
    <dbReference type="NCBI Taxonomy" id="2478468"/>
    <lineage>
        <taxon>Bacteria</taxon>
        <taxon>Pseudomonadati</taxon>
        <taxon>Pseudomonadota</taxon>
        <taxon>Betaproteobacteria</taxon>
        <taxon>Burkholderiales</taxon>
        <taxon>Alcaligenaceae</taxon>
        <taxon>Pigmentiphaga</taxon>
    </lineage>
</organism>
<dbReference type="EMBL" id="UWPJ01000005">
    <property type="protein sequence ID" value="VCU68368.1"/>
    <property type="molecule type" value="Genomic_DNA"/>
</dbReference>
<accession>A0A3P4AY61</accession>
<keyword evidence="1" id="KW-0472">Membrane</keyword>
<dbReference type="RefSeq" id="WP_124077584.1">
    <property type="nucleotide sequence ID" value="NZ_UWPJ01000005.1"/>
</dbReference>
<dbReference type="AlphaFoldDB" id="A0A3P4AY61"/>
<protein>
    <recommendedName>
        <fullName evidence="4">Transmembrane protein</fullName>
    </recommendedName>
</protein>
<gene>
    <name evidence="2" type="ORF">PIGHUM_00419</name>
</gene>
<dbReference type="Proteomes" id="UP000277294">
    <property type="component" value="Unassembled WGS sequence"/>
</dbReference>
<name>A0A3P4AY61_9BURK</name>
<reference evidence="2 3" key="1">
    <citation type="submission" date="2018-10" db="EMBL/GenBank/DDBJ databases">
        <authorList>
            <person name="Criscuolo A."/>
        </authorList>
    </citation>
    <scope>NUCLEOTIDE SEQUENCE [LARGE SCALE GENOMIC DNA]</scope>
    <source>
        <strain evidence="2">DnA1</strain>
    </source>
</reference>
<feature type="transmembrane region" description="Helical" evidence="1">
    <location>
        <begin position="46"/>
        <end position="70"/>
    </location>
</feature>
<evidence type="ECO:0000256" key="1">
    <source>
        <dbReference type="SAM" id="Phobius"/>
    </source>
</evidence>
<dbReference type="OrthoDB" id="6197657at2"/>
<keyword evidence="1" id="KW-1133">Transmembrane helix</keyword>
<evidence type="ECO:0000313" key="3">
    <source>
        <dbReference type="Proteomes" id="UP000277294"/>
    </source>
</evidence>
<proteinExistence type="predicted"/>
<evidence type="ECO:0008006" key="4">
    <source>
        <dbReference type="Google" id="ProtNLM"/>
    </source>
</evidence>